<dbReference type="EMBL" id="AP012320">
    <property type="protein sequence ID" value="BAL96079.1"/>
    <property type="molecule type" value="Genomic_DNA"/>
</dbReference>
<dbReference type="HOGENOM" id="CLU_009600_0_3_4"/>
<dbReference type="EC" id="3.5.1.-" evidence="2"/>
<dbReference type="NCBIfam" id="NF005460">
    <property type="entry name" value="PRK07056.1"/>
    <property type="match status" value="1"/>
</dbReference>
<feature type="domain" description="Amidase" evidence="1">
    <location>
        <begin position="28"/>
        <end position="442"/>
    </location>
</feature>
<organism evidence="2 3">
    <name type="scientific">Rubrivivax gelatinosus (strain NBRC 100245 / IL144)</name>
    <dbReference type="NCBI Taxonomy" id="983917"/>
    <lineage>
        <taxon>Bacteria</taxon>
        <taxon>Pseudomonadati</taxon>
        <taxon>Pseudomonadota</taxon>
        <taxon>Betaproteobacteria</taxon>
        <taxon>Burkholderiales</taxon>
        <taxon>Sphaerotilaceae</taxon>
        <taxon>Rubrivivax</taxon>
    </lineage>
</organism>
<dbReference type="AlphaFoldDB" id="I0HSU2"/>
<dbReference type="SUPFAM" id="SSF75304">
    <property type="entry name" value="Amidase signature (AS) enzymes"/>
    <property type="match status" value="1"/>
</dbReference>
<keyword evidence="3" id="KW-1185">Reference proteome</keyword>
<dbReference type="STRING" id="983917.RGE_27400"/>
<dbReference type="KEGG" id="rge:RGE_27400"/>
<reference evidence="2 3" key="1">
    <citation type="journal article" date="2012" name="J. Bacteriol.">
        <title>Complete genome sequence of phototrophic betaproteobacterium Rubrivivax gelatinosus IL144.</title>
        <authorList>
            <person name="Nagashima S."/>
            <person name="Kamimura A."/>
            <person name="Shimizu T."/>
            <person name="Nakamura-isaki S."/>
            <person name="Aono E."/>
            <person name="Sakamoto K."/>
            <person name="Ichikawa N."/>
            <person name="Nakazawa H."/>
            <person name="Sekine M."/>
            <person name="Yamazaki S."/>
            <person name="Fujita N."/>
            <person name="Shimada K."/>
            <person name="Hanada S."/>
            <person name="Nagashima K.V.P."/>
        </authorList>
    </citation>
    <scope>NUCLEOTIDE SEQUENCE [LARGE SCALE GENOMIC DNA]</scope>
    <source>
        <strain evidence="3">NBRC 100245 / IL144</strain>
    </source>
</reference>
<dbReference type="PATRIC" id="fig|983917.3.peg.2668"/>
<dbReference type="InterPro" id="IPR023631">
    <property type="entry name" value="Amidase_dom"/>
</dbReference>
<dbReference type="GO" id="GO:0016787">
    <property type="term" value="F:hydrolase activity"/>
    <property type="evidence" value="ECO:0007669"/>
    <property type="project" value="UniProtKB-KW"/>
</dbReference>
<name>I0HSU2_RUBGI</name>
<evidence type="ECO:0000313" key="2">
    <source>
        <dbReference type="EMBL" id="BAL96079.1"/>
    </source>
</evidence>
<gene>
    <name evidence="2" type="ordered locus">RGE_27400</name>
</gene>
<evidence type="ECO:0000259" key="1">
    <source>
        <dbReference type="Pfam" id="PF01425"/>
    </source>
</evidence>
<dbReference type="RefSeq" id="WP_014428941.1">
    <property type="nucleotide sequence ID" value="NC_017075.1"/>
</dbReference>
<dbReference type="InterPro" id="IPR036928">
    <property type="entry name" value="AS_sf"/>
</dbReference>
<accession>I0HSU2</accession>
<sequence>MSLPRRGAPDLGDARNRIVSGASSALAMLEESLAAADAAPCRHAFVRRFDAQARATAAAVDALHAAGAPLPPLAGLAVSIKDLFDVAGQPTTGASAALADAPPAAADCPAVARLRSAGAALVGHTNLSEFAFSGLGLNPHHGTPANPVSAALDATPRVPGGSTSGGAVSIATGAAWAALGSDTGGSIRIPAAFQGLVGFKSTQALVPLDGSIPLSSSLDTACAITRSVADAVQLHGILAARTPRPAARPLDGLRFAVPRTLMLDGLDDSVAAAFDAALATLSAGGARIVEIVLPELGELASINAAGGFPAAESWTWHRHRLAERGDRYDPRVASRIRRGETMSAADYLDLQRTRRDWIRRVQTALAGFDAALSPTVPIVAPPLAPLEADDKLFFATNALVLRNPAAVNFLDGCALSLPCQTAGVLPVGLMLWAPAFADDTVLGAALQVESALAAREA</sequence>
<keyword evidence="2" id="KW-0378">Hydrolase</keyword>
<dbReference type="Pfam" id="PF01425">
    <property type="entry name" value="Amidase"/>
    <property type="match status" value="1"/>
</dbReference>
<dbReference type="Gene3D" id="3.90.1300.10">
    <property type="entry name" value="Amidase signature (AS) domain"/>
    <property type="match status" value="1"/>
</dbReference>
<evidence type="ECO:0000313" key="3">
    <source>
        <dbReference type="Proteomes" id="UP000007883"/>
    </source>
</evidence>
<proteinExistence type="predicted"/>
<dbReference type="eggNOG" id="COG0154">
    <property type="taxonomic scope" value="Bacteria"/>
</dbReference>
<protein>
    <submittedName>
        <fullName evidence="2">Amidase</fullName>
        <ecNumber evidence="2">3.5.1.-</ecNumber>
    </submittedName>
</protein>
<dbReference type="InterPro" id="IPR000120">
    <property type="entry name" value="Amidase"/>
</dbReference>
<dbReference type="PANTHER" id="PTHR11895:SF176">
    <property type="entry name" value="AMIDASE AMID-RELATED"/>
    <property type="match status" value="1"/>
</dbReference>
<dbReference type="Proteomes" id="UP000007883">
    <property type="component" value="Chromosome"/>
</dbReference>
<dbReference type="PANTHER" id="PTHR11895">
    <property type="entry name" value="TRANSAMIDASE"/>
    <property type="match status" value="1"/>
</dbReference>